<dbReference type="EMBL" id="CAACVG010009096">
    <property type="protein sequence ID" value="VEN52058.1"/>
    <property type="molecule type" value="Genomic_DNA"/>
</dbReference>
<evidence type="ECO:0000313" key="2">
    <source>
        <dbReference type="Proteomes" id="UP000410492"/>
    </source>
</evidence>
<name>A0A653CW17_CALMS</name>
<gene>
    <name evidence="1" type="ORF">CALMAC_LOCUS12330</name>
</gene>
<keyword evidence="2" id="KW-1185">Reference proteome</keyword>
<dbReference type="Proteomes" id="UP000410492">
    <property type="component" value="Unassembled WGS sequence"/>
</dbReference>
<sequence>MWEPFESDQQHEDIGAVSEYCDESNGEKQISSQVQEERPQPWFYSIFNTVKRYKKEIFGGDSRTKIKQERLRDCSVPTNYKFVYARYPDNTYRPGSIVGRNKKQHIFIVYFYHNKKCISVKPGDVIMKHGNLLDRKVCFVHQGKVKKGTVFGNNSPANHGFPSKFFIRRKGEWFTISYKDVFMTKRQMLPMYFMLPREIKALNSELDKNAPNQMFPG</sequence>
<evidence type="ECO:0000313" key="1">
    <source>
        <dbReference type="EMBL" id="VEN52058.1"/>
    </source>
</evidence>
<reference evidence="1 2" key="1">
    <citation type="submission" date="2019-01" db="EMBL/GenBank/DDBJ databases">
        <authorList>
            <person name="Sayadi A."/>
        </authorList>
    </citation>
    <scope>NUCLEOTIDE SEQUENCE [LARGE SCALE GENOMIC DNA]</scope>
</reference>
<proteinExistence type="predicted"/>
<protein>
    <submittedName>
        <fullName evidence="1">Uncharacterized protein</fullName>
    </submittedName>
</protein>
<dbReference type="OrthoDB" id="6659400at2759"/>
<organism evidence="1 2">
    <name type="scientific">Callosobruchus maculatus</name>
    <name type="common">Southern cowpea weevil</name>
    <name type="synonym">Pulse bruchid</name>
    <dbReference type="NCBI Taxonomy" id="64391"/>
    <lineage>
        <taxon>Eukaryota</taxon>
        <taxon>Metazoa</taxon>
        <taxon>Ecdysozoa</taxon>
        <taxon>Arthropoda</taxon>
        <taxon>Hexapoda</taxon>
        <taxon>Insecta</taxon>
        <taxon>Pterygota</taxon>
        <taxon>Neoptera</taxon>
        <taxon>Endopterygota</taxon>
        <taxon>Coleoptera</taxon>
        <taxon>Polyphaga</taxon>
        <taxon>Cucujiformia</taxon>
        <taxon>Chrysomeloidea</taxon>
        <taxon>Chrysomelidae</taxon>
        <taxon>Bruchinae</taxon>
        <taxon>Bruchini</taxon>
        <taxon>Callosobruchus</taxon>
    </lineage>
</organism>
<dbReference type="AlphaFoldDB" id="A0A653CW17"/>
<accession>A0A653CW17</accession>